<proteinExistence type="predicted"/>
<sequence>MSESHKWKIKEKERSFYYVPQHPFNILLECWYVNYKTWFSFTLTTASLEKYVILVYCKMMDVWSISFVAKSL</sequence>
<organism evidence="1 2">
    <name type="scientific">Xenopus laevis</name>
    <name type="common">African clawed frog</name>
    <dbReference type="NCBI Taxonomy" id="8355"/>
    <lineage>
        <taxon>Eukaryota</taxon>
        <taxon>Metazoa</taxon>
        <taxon>Chordata</taxon>
        <taxon>Craniata</taxon>
        <taxon>Vertebrata</taxon>
        <taxon>Euteleostomi</taxon>
        <taxon>Amphibia</taxon>
        <taxon>Batrachia</taxon>
        <taxon>Anura</taxon>
        <taxon>Pipoidea</taxon>
        <taxon>Pipidae</taxon>
        <taxon>Xenopodinae</taxon>
        <taxon>Xenopus</taxon>
        <taxon>Xenopus</taxon>
    </lineage>
</organism>
<name>A0A974CSM0_XENLA</name>
<protein>
    <submittedName>
        <fullName evidence="1">Uncharacterized protein</fullName>
    </submittedName>
</protein>
<evidence type="ECO:0000313" key="2">
    <source>
        <dbReference type="Proteomes" id="UP000694892"/>
    </source>
</evidence>
<accession>A0A974CSM0</accession>
<evidence type="ECO:0000313" key="1">
    <source>
        <dbReference type="EMBL" id="OCT77931.1"/>
    </source>
</evidence>
<reference evidence="2" key="1">
    <citation type="journal article" date="2016" name="Nature">
        <title>Genome evolution in the allotetraploid frog Xenopus laevis.</title>
        <authorList>
            <person name="Session A.M."/>
            <person name="Uno Y."/>
            <person name="Kwon T."/>
            <person name="Chapman J.A."/>
            <person name="Toyoda A."/>
            <person name="Takahashi S."/>
            <person name="Fukui A."/>
            <person name="Hikosaka A."/>
            <person name="Suzuki A."/>
            <person name="Kondo M."/>
            <person name="van Heeringen S.J."/>
            <person name="Quigley I."/>
            <person name="Heinz S."/>
            <person name="Ogino H."/>
            <person name="Ochi H."/>
            <person name="Hellsten U."/>
            <person name="Lyons J.B."/>
            <person name="Simakov O."/>
            <person name="Putnam N."/>
            <person name="Stites J."/>
            <person name="Kuroki Y."/>
            <person name="Tanaka T."/>
            <person name="Michiue T."/>
            <person name="Watanabe M."/>
            <person name="Bogdanovic O."/>
            <person name="Lister R."/>
            <person name="Georgiou G."/>
            <person name="Paranjpe S.S."/>
            <person name="van Kruijsbergen I."/>
            <person name="Shu S."/>
            <person name="Carlson J."/>
            <person name="Kinoshita T."/>
            <person name="Ohta Y."/>
            <person name="Mawaribuchi S."/>
            <person name="Jenkins J."/>
            <person name="Grimwood J."/>
            <person name="Schmutz J."/>
            <person name="Mitros T."/>
            <person name="Mozaffari S.V."/>
            <person name="Suzuki Y."/>
            <person name="Haramoto Y."/>
            <person name="Yamamoto T.S."/>
            <person name="Takagi C."/>
            <person name="Heald R."/>
            <person name="Miller K."/>
            <person name="Haudenschild C."/>
            <person name="Kitzman J."/>
            <person name="Nakayama T."/>
            <person name="Izutsu Y."/>
            <person name="Robert J."/>
            <person name="Fortriede J."/>
            <person name="Burns K."/>
            <person name="Lotay V."/>
            <person name="Karimi K."/>
            <person name="Yasuoka Y."/>
            <person name="Dichmann D.S."/>
            <person name="Flajnik M.F."/>
            <person name="Houston D.W."/>
            <person name="Shendure J."/>
            <person name="DuPasquier L."/>
            <person name="Vize P.D."/>
            <person name="Zorn A.M."/>
            <person name="Ito M."/>
            <person name="Marcotte E.M."/>
            <person name="Wallingford J.B."/>
            <person name="Ito Y."/>
            <person name="Asashima M."/>
            <person name="Ueno N."/>
            <person name="Matsuda Y."/>
            <person name="Veenstra G.J."/>
            <person name="Fujiyama A."/>
            <person name="Harland R.M."/>
            <person name="Taira M."/>
            <person name="Rokhsar D.S."/>
        </authorList>
    </citation>
    <scope>NUCLEOTIDE SEQUENCE [LARGE SCALE GENOMIC DNA]</scope>
    <source>
        <strain evidence="2">J</strain>
    </source>
</reference>
<dbReference type="AlphaFoldDB" id="A0A974CSM0"/>
<dbReference type="Proteomes" id="UP000694892">
    <property type="component" value="Chromosome 5S"/>
</dbReference>
<dbReference type="EMBL" id="CM004475">
    <property type="protein sequence ID" value="OCT77931.1"/>
    <property type="molecule type" value="Genomic_DNA"/>
</dbReference>
<gene>
    <name evidence="1" type="ORF">XELAEV_18029028mg</name>
</gene>